<keyword evidence="6" id="KW-0812">Transmembrane</keyword>
<keyword evidence="8" id="KW-1133">Transmembrane helix</keyword>
<dbReference type="GO" id="GO:0015031">
    <property type="term" value="P:protein transport"/>
    <property type="evidence" value="ECO:0007669"/>
    <property type="project" value="UniProtKB-KW"/>
</dbReference>
<proteinExistence type="inferred from homology"/>
<reference evidence="13 14" key="1">
    <citation type="submission" date="2020-08" db="EMBL/GenBank/DDBJ databases">
        <title>Croceimicrobium hydrocarbonivorans gen. nov., sp. nov., a novel marine bacterium isolated from a bacterial consortium that degrades polyethylene terephthalate.</title>
        <authorList>
            <person name="Liu R."/>
        </authorList>
    </citation>
    <scope>NUCLEOTIDE SEQUENCE [LARGE SCALE GENOMIC DNA]</scope>
    <source>
        <strain evidence="13 14">A20-9</strain>
    </source>
</reference>
<keyword evidence="7" id="KW-0653">Protein transport</keyword>
<keyword evidence="11" id="KW-0732">Signal</keyword>
<feature type="chain" id="PRO_5028895821" evidence="11">
    <location>
        <begin position="18"/>
        <end position="439"/>
    </location>
</feature>
<dbReference type="EMBL" id="CP060139">
    <property type="protein sequence ID" value="QNR23062.1"/>
    <property type="molecule type" value="Genomic_DNA"/>
</dbReference>
<evidence type="ECO:0000256" key="7">
    <source>
        <dbReference type="ARBA" id="ARBA00022927"/>
    </source>
</evidence>
<dbReference type="RefSeq" id="WP_210757599.1">
    <property type="nucleotide sequence ID" value="NZ_CP060139.1"/>
</dbReference>
<dbReference type="KEGG" id="chyd:H4K34_11810"/>
<dbReference type="PANTHER" id="PTHR33446">
    <property type="entry name" value="PROTEIN TONB-RELATED"/>
    <property type="match status" value="1"/>
</dbReference>
<organism evidence="13 14">
    <name type="scientific">Croceimicrobium hydrocarbonivorans</name>
    <dbReference type="NCBI Taxonomy" id="2761580"/>
    <lineage>
        <taxon>Bacteria</taxon>
        <taxon>Pseudomonadati</taxon>
        <taxon>Bacteroidota</taxon>
        <taxon>Flavobacteriia</taxon>
        <taxon>Flavobacteriales</taxon>
        <taxon>Owenweeksiaceae</taxon>
        <taxon>Croceimicrobium</taxon>
    </lineage>
</organism>
<evidence type="ECO:0000259" key="12">
    <source>
        <dbReference type="PROSITE" id="PS52015"/>
    </source>
</evidence>
<dbReference type="InterPro" id="IPR037682">
    <property type="entry name" value="TonB_C"/>
</dbReference>
<evidence type="ECO:0000313" key="13">
    <source>
        <dbReference type="EMBL" id="QNR23062.1"/>
    </source>
</evidence>
<dbReference type="PANTHER" id="PTHR33446:SF2">
    <property type="entry name" value="PROTEIN TONB"/>
    <property type="match status" value="1"/>
</dbReference>
<dbReference type="NCBIfam" id="TIGR01352">
    <property type="entry name" value="tonB_Cterm"/>
    <property type="match status" value="1"/>
</dbReference>
<comment type="similarity">
    <text evidence="2">Belongs to the TonB family.</text>
</comment>
<feature type="region of interest" description="Disordered" evidence="10">
    <location>
        <begin position="305"/>
        <end position="324"/>
    </location>
</feature>
<protein>
    <submittedName>
        <fullName evidence="13">Energy transducer TonB</fullName>
    </submittedName>
</protein>
<dbReference type="GO" id="GO:0055085">
    <property type="term" value="P:transmembrane transport"/>
    <property type="evidence" value="ECO:0007669"/>
    <property type="project" value="InterPro"/>
</dbReference>
<accession>A0A7H0VBG4</accession>
<evidence type="ECO:0000256" key="10">
    <source>
        <dbReference type="SAM" id="MobiDB-lite"/>
    </source>
</evidence>
<dbReference type="Proteomes" id="UP000516305">
    <property type="component" value="Chromosome"/>
</dbReference>
<evidence type="ECO:0000256" key="6">
    <source>
        <dbReference type="ARBA" id="ARBA00022692"/>
    </source>
</evidence>
<dbReference type="AlphaFoldDB" id="A0A7H0VBG4"/>
<evidence type="ECO:0000256" key="4">
    <source>
        <dbReference type="ARBA" id="ARBA00022475"/>
    </source>
</evidence>
<evidence type="ECO:0000256" key="11">
    <source>
        <dbReference type="SAM" id="SignalP"/>
    </source>
</evidence>
<evidence type="ECO:0000313" key="14">
    <source>
        <dbReference type="Proteomes" id="UP000516305"/>
    </source>
</evidence>
<feature type="signal peptide" evidence="11">
    <location>
        <begin position="1"/>
        <end position="17"/>
    </location>
</feature>
<keyword evidence="4" id="KW-1003">Cell membrane</keyword>
<dbReference type="GO" id="GO:0098797">
    <property type="term" value="C:plasma membrane protein complex"/>
    <property type="evidence" value="ECO:0007669"/>
    <property type="project" value="TreeGrafter"/>
</dbReference>
<dbReference type="InterPro" id="IPR051045">
    <property type="entry name" value="TonB-dependent_transducer"/>
</dbReference>
<evidence type="ECO:0000256" key="9">
    <source>
        <dbReference type="ARBA" id="ARBA00023136"/>
    </source>
</evidence>
<evidence type="ECO:0000256" key="1">
    <source>
        <dbReference type="ARBA" id="ARBA00004383"/>
    </source>
</evidence>
<dbReference type="PROSITE" id="PS52015">
    <property type="entry name" value="TONB_CTD"/>
    <property type="match status" value="1"/>
</dbReference>
<feature type="domain" description="TonB C-terminal" evidence="12">
    <location>
        <begin position="349"/>
        <end position="439"/>
    </location>
</feature>
<dbReference type="InterPro" id="IPR006260">
    <property type="entry name" value="TonB/TolA_C"/>
</dbReference>
<keyword evidence="14" id="KW-1185">Reference proteome</keyword>
<keyword evidence="5" id="KW-0997">Cell inner membrane</keyword>
<evidence type="ECO:0000256" key="8">
    <source>
        <dbReference type="ARBA" id="ARBA00022989"/>
    </source>
</evidence>
<dbReference type="GO" id="GO:0031992">
    <property type="term" value="F:energy transducer activity"/>
    <property type="evidence" value="ECO:0007669"/>
    <property type="project" value="TreeGrafter"/>
</dbReference>
<sequence>MKLQFLPLLFLVFLSPAQVIPFKGCSEPECSQERYFAIMAEVEAQIYAQYGFEYNDSLSFDFKLDDGGELSLLKSYAWINEDAISVYAKALKEQINTAEMEAGQDFSLNYRQDFSPEELSAPELSLSSPHPEARECRKFNEAAQLACAKYFISYELDQALDFDTFKDDLSADLFYQYGKLSRVNISRAPLVNKRLIDALQQFPLFDDQNFKKKSLEKSGEFIYHYKHIGLTDSAQAPSYFDQRYGEYIRSENWSQLRRAIDPTRATPLIDTLLQLHFYNEFLLRYLEEQLSAGNIPQRMWTTERYPQADNSSSDEKATSLSKEQSAELEKVPVFKDCNPEWSNEVLKTCFEYQMVKYISESYNYPRKAIFLGLEGKVYVYFVVEKTGELSGIEVRTKTYPLLDLEAIRVISETPKLRPATQKGKAVRMSFTQPINLKLN</sequence>
<keyword evidence="3" id="KW-0813">Transport</keyword>
<gene>
    <name evidence="13" type="ORF">H4K34_11810</name>
</gene>
<evidence type="ECO:0000256" key="3">
    <source>
        <dbReference type="ARBA" id="ARBA00022448"/>
    </source>
</evidence>
<dbReference type="SUPFAM" id="SSF74653">
    <property type="entry name" value="TolA/TonB C-terminal domain"/>
    <property type="match status" value="1"/>
</dbReference>
<dbReference type="Gene3D" id="3.30.1150.10">
    <property type="match status" value="1"/>
</dbReference>
<evidence type="ECO:0000256" key="2">
    <source>
        <dbReference type="ARBA" id="ARBA00006555"/>
    </source>
</evidence>
<name>A0A7H0VBG4_9FLAO</name>
<dbReference type="Pfam" id="PF03544">
    <property type="entry name" value="TonB_C"/>
    <property type="match status" value="1"/>
</dbReference>
<evidence type="ECO:0000256" key="5">
    <source>
        <dbReference type="ARBA" id="ARBA00022519"/>
    </source>
</evidence>
<comment type="subcellular location">
    <subcellularLocation>
        <location evidence="1">Cell inner membrane</location>
        <topology evidence="1">Single-pass membrane protein</topology>
        <orientation evidence="1">Periplasmic side</orientation>
    </subcellularLocation>
</comment>
<keyword evidence="9" id="KW-0472">Membrane</keyword>